<dbReference type="InterPro" id="IPR035906">
    <property type="entry name" value="MetI-like_sf"/>
</dbReference>
<evidence type="ECO:0000313" key="9">
    <source>
        <dbReference type="EMBL" id="GIO44255.1"/>
    </source>
</evidence>
<feature type="transmembrane region" description="Helical" evidence="7">
    <location>
        <begin position="225"/>
        <end position="244"/>
    </location>
</feature>
<evidence type="ECO:0000256" key="4">
    <source>
        <dbReference type="ARBA" id="ARBA00022692"/>
    </source>
</evidence>
<dbReference type="AlphaFoldDB" id="A0A919Y8E2"/>
<dbReference type="PANTHER" id="PTHR30193:SF41">
    <property type="entry name" value="DIACETYLCHITOBIOSE UPTAKE SYSTEM PERMEASE PROTEIN NGCF"/>
    <property type="match status" value="1"/>
</dbReference>
<reference evidence="9" key="1">
    <citation type="submission" date="2021-03" db="EMBL/GenBank/DDBJ databases">
        <title>Antimicrobial resistance genes in bacteria isolated from Japanese honey, and their potential for conferring macrolide and lincosamide resistance in the American foulbrood pathogen Paenibacillus larvae.</title>
        <authorList>
            <person name="Okamoto M."/>
            <person name="Kumagai M."/>
            <person name="Kanamori H."/>
            <person name="Takamatsu D."/>
        </authorList>
    </citation>
    <scope>NUCLEOTIDE SEQUENCE</scope>
    <source>
        <strain evidence="9">J41TS4</strain>
    </source>
</reference>
<comment type="subcellular location">
    <subcellularLocation>
        <location evidence="1 7">Cell membrane</location>
        <topology evidence="1 7">Multi-pass membrane protein</topology>
    </subcellularLocation>
</comment>
<comment type="similarity">
    <text evidence="7">Belongs to the binding-protein-dependent transport system permease family.</text>
</comment>
<feature type="transmembrane region" description="Helical" evidence="7">
    <location>
        <begin position="129"/>
        <end position="146"/>
    </location>
</feature>
<accession>A0A919Y8E2</accession>
<feature type="transmembrane region" description="Helical" evidence="7">
    <location>
        <begin position="282"/>
        <end position="302"/>
    </location>
</feature>
<keyword evidence="6 7" id="KW-0472">Membrane</keyword>
<feature type="transmembrane region" description="Helical" evidence="7">
    <location>
        <begin position="32"/>
        <end position="54"/>
    </location>
</feature>
<dbReference type="GO" id="GO:0055085">
    <property type="term" value="P:transmembrane transport"/>
    <property type="evidence" value="ECO:0007669"/>
    <property type="project" value="InterPro"/>
</dbReference>
<evidence type="ECO:0000256" key="7">
    <source>
        <dbReference type="RuleBase" id="RU363032"/>
    </source>
</evidence>
<gene>
    <name evidence="9" type="ORF">J41TS4_40130</name>
</gene>
<feature type="transmembrane region" description="Helical" evidence="7">
    <location>
        <begin position="96"/>
        <end position="117"/>
    </location>
</feature>
<dbReference type="InterPro" id="IPR000515">
    <property type="entry name" value="MetI-like"/>
</dbReference>
<keyword evidence="2 7" id="KW-0813">Transport</keyword>
<evidence type="ECO:0000259" key="8">
    <source>
        <dbReference type="PROSITE" id="PS50928"/>
    </source>
</evidence>
<organism evidence="9 10">
    <name type="scientific">Paenibacillus apis</name>
    <dbReference type="NCBI Taxonomy" id="1792174"/>
    <lineage>
        <taxon>Bacteria</taxon>
        <taxon>Bacillati</taxon>
        <taxon>Bacillota</taxon>
        <taxon>Bacilli</taxon>
        <taxon>Bacillales</taxon>
        <taxon>Paenibacillaceae</taxon>
        <taxon>Paenibacillus</taxon>
    </lineage>
</organism>
<proteinExistence type="inferred from homology"/>
<sequence length="311" mass="35140">MEETIISPGSTHQEPEYKTRTRKKRLTSLKKYMWGYLFLAPAIAIFIVFLWVPIIKGMVYSFYNIDFVNGNIFVGMDNYIKILNNPDLLLSVRNTLYYMLLTLIIGFWVPIAASIAISELKLFQGFARIAAYLPYVVPGVVLYGMWRWMYDPVGPINAVLGWFGADPTSFISDSRYSMIALVFMETWQQFGSAMLIYLAGVLSIPRDWYEAAEIDGAGVWSRIKYITLPSMRSLIVLMLILQLIGTSQAYQSQLAMLDGGPNKATLTYALLTVKYAFTQLDYGAGTALGVLMFVVLSVLGIVQFKLTKEDY</sequence>
<evidence type="ECO:0000256" key="1">
    <source>
        <dbReference type="ARBA" id="ARBA00004651"/>
    </source>
</evidence>
<dbReference type="GO" id="GO:0005886">
    <property type="term" value="C:plasma membrane"/>
    <property type="evidence" value="ECO:0007669"/>
    <property type="project" value="UniProtKB-SubCell"/>
</dbReference>
<dbReference type="CDD" id="cd06261">
    <property type="entry name" value="TM_PBP2"/>
    <property type="match status" value="1"/>
</dbReference>
<keyword evidence="5 7" id="KW-1133">Transmembrane helix</keyword>
<feature type="transmembrane region" description="Helical" evidence="7">
    <location>
        <begin position="186"/>
        <end position="204"/>
    </location>
</feature>
<evidence type="ECO:0000313" key="10">
    <source>
        <dbReference type="Proteomes" id="UP000678895"/>
    </source>
</evidence>
<dbReference type="EMBL" id="BORS01000016">
    <property type="protein sequence ID" value="GIO44255.1"/>
    <property type="molecule type" value="Genomic_DNA"/>
</dbReference>
<feature type="domain" description="ABC transmembrane type-1" evidence="8">
    <location>
        <begin position="92"/>
        <end position="303"/>
    </location>
</feature>
<evidence type="ECO:0000256" key="3">
    <source>
        <dbReference type="ARBA" id="ARBA00022475"/>
    </source>
</evidence>
<keyword evidence="10" id="KW-1185">Reference proteome</keyword>
<comment type="caution">
    <text evidence="9">The sequence shown here is derived from an EMBL/GenBank/DDBJ whole genome shotgun (WGS) entry which is preliminary data.</text>
</comment>
<dbReference type="PANTHER" id="PTHR30193">
    <property type="entry name" value="ABC TRANSPORTER PERMEASE PROTEIN"/>
    <property type="match status" value="1"/>
</dbReference>
<evidence type="ECO:0000256" key="2">
    <source>
        <dbReference type="ARBA" id="ARBA00022448"/>
    </source>
</evidence>
<dbReference type="Pfam" id="PF00528">
    <property type="entry name" value="BPD_transp_1"/>
    <property type="match status" value="1"/>
</dbReference>
<dbReference type="InterPro" id="IPR051393">
    <property type="entry name" value="ABC_transporter_permease"/>
</dbReference>
<evidence type="ECO:0000256" key="5">
    <source>
        <dbReference type="ARBA" id="ARBA00022989"/>
    </source>
</evidence>
<name>A0A919Y8E2_9BACL</name>
<dbReference type="Proteomes" id="UP000678895">
    <property type="component" value="Unassembled WGS sequence"/>
</dbReference>
<dbReference type="SUPFAM" id="SSF161098">
    <property type="entry name" value="MetI-like"/>
    <property type="match status" value="1"/>
</dbReference>
<keyword evidence="4 7" id="KW-0812">Transmembrane</keyword>
<protein>
    <submittedName>
        <fullName evidence="9">Sugar ABC transporter permease</fullName>
    </submittedName>
</protein>
<dbReference type="PROSITE" id="PS50928">
    <property type="entry name" value="ABC_TM1"/>
    <property type="match status" value="1"/>
</dbReference>
<dbReference type="Gene3D" id="1.10.3720.10">
    <property type="entry name" value="MetI-like"/>
    <property type="match status" value="1"/>
</dbReference>
<keyword evidence="3" id="KW-1003">Cell membrane</keyword>
<evidence type="ECO:0000256" key="6">
    <source>
        <dbReference type="ARBA" id="ARBA00023136"/>
    </source>
</evidence>